<evidence type="ECO:0000313" key="1">
    <source>
        <dbReference type="EMBL" id="KAI3357407.1"/>
    </source>
</evidence>
<comment type="caution">
    <text evidence="1">The sequence shown here is derived from an EMBL/GenBank/DDBJ whole genome shotgun (WGS) entry which is preliminary data.</text>
</comment>
<accession>A0ACB8VP59</accession>
<protein>
    <submittedName>
        <fullName evidence="1">Uncharacterized protein</fullName>
    </submittedName>
</protein>
<name>A0ACB8VP59_9TELE</name>
<evidence type="ECO:0000313" key="2">
    <source>
        <dbReference type="Proteomes" id="UP000831701"/>
    </source>
</evidence>
<organism evidence="1 2">
    <name type="scientific">Scortum barcoo</name>
    <name type="common">barcoo grunter</name>
    <dbReference type="NCBI Taxonomy" id="214431"/>
    <lineage>
        <taxon>Eukaryota</taxon>
        <taxon>Metazoa</taxon>
        <taxon>Chordata</taxon>
        <taxon>Craniata</taxon>
        <taxon>Vertebrata</taxon>
        <taxon>Euteleostomi</taxon>
        <taxon>Actinopterygii</taxon>
        <taxon>Neopterygii</taxon>
        <taxon>Teleostei</taxon>
        <taxon>Neoteleostei</taxon>
        <taxon>Acanthomorphata</taxon>
        <taxon>Eupercaria</taxon>
        <taxon>Centrarchiformes</taxon>
        <taxon>Terapontoidei</taxon>
        <taxon>Terapontidae</taxon>
        <taxon>Scortum</taxon>
    </lineage>
</organism>
<dbReference type="Proteomes" id="UP000831701">
    <property type="component" value="Chromosome 19"/>
</dbReference>
<keyword evidence="2" id="KW-1185">Reference proteome</keyword>
<sequence length="1028" mass="115646">MTSHVKLRKEKVGVVDYDTQIKEVRCQLVDQLKVLDLQLEQKSQQLQDLTDYLRRRGEIESEYARSLEKLAERFTSRTKRKDPSSHSVAQVWLALLSQTRQESKDHNGLSETCSNFLIQPLTHCLEYTQRLAKKSKDICTQLQDGLLKVTTELQTAWRTYYQYHSEYVCAEGKLKEAEKQEEKQKPLSAAKKLERLIEKRQGKVQEIYLKCSKARNDYLLNLAAANASMNKYYLQDISTLIDCADAGYHLSLGRVMQAYLSSRWRTQENLSTGLQQLQGTVSKLDQSNDRDALLQDHYNTFSMPLRFPFQPHEGDQISEVSTECEMRCELETRFKQIQTRLKAVTEETEEATKSMLVAQSSLLEGVSDDDLEPAGGLSQLGSTENLTVKPSVARRRASLQEIENLYFMRVKECLVNSSLVSKLQAKHDLLKVAVEKAEASNGHQPRHNGKSVRVKKNQLSSNLMHNHKLFSGDMLSFIQASGQQIPVVVQSCIRFINLNGLHHEGIFRVPGLQVEVNNLRDAFEQGEDPLAEQRYDLDSVAGVLKLYFRGLENPLFPIDSTSTLLEHVQIKNEAERAAQLKAVISSYPEPVIIVMRYLFAFLHHVSQYSDENMMQPYNLAVCFGPSLVRGAHDDDVVTLQPLINALVKSLILQHESIFPSQSEVPGPVYEKCMTLEQDDCEPIIEEGDVEAECTHSKDELETGPSGDNSISSSAAPAQKKGERPRANSSSAIDQHRLMSGPAGGGLVAGGKLLLQIPVGPQCQPRRGHSPGNVRREYQEHSSSEDIHVQVDKMTCRQRRRPRMLRGATLHVTVAQPQKRRRETTRTPLYNTHSDGQPVMCVLTSALVAGESCTDPAITPSAYTTSDAVISSESVFIVELSLACANGAQSVTLYADVNGRQFPVTRGQDVGKYQVSWSLPHKQASSGTYQVKFFDEESYSALRKAQRNNEDVNTIEPLFSVNIDHRIAKERYMFEYSSTSASDALLIFFLMYANSRYDIVRVSTMVRSKELSEAFRKKIVAAYESGKGI</sequence>
<reference evidence="1" key="1">
    <citation type="submission" date="2022-04" db="EMBL/GenBank/DDBJ databases">
        <title>Jade perch genome.</title>
        <authorList>
            <person name="Chao B."/>
        </authorList>
    </citation>
    <scope>NUCLEOTIDE SEQUENCE</scope>
    <source>
        <strain evidence="1">CB-2022</strain>
    </source>
</reference>
<proteinExistence type="predicted"/>
<gene>
    <name evidence="1" type="ORF">L3Q82_015840</name>
</gene>
<dbReference type="EMBL" id="CM041549">
    <property type="protein sequence ID" value="KAI3357407.1"/>
    <property type="molecule type" value="Genomic_DNA"/>
</dbReference>